<dbReference type="PANTHER" id="PTHR43004:SF19">
    <property type="entry name" value="BINDING MONOOXYGENASE, PUTATIVE (JCVI)-RELATED"/>
    <property type="match status" value="1"/>
</dbReference>
<dbReference type="EMBL" id="BMLP01000009">
    <property type="protein sequence ID" value="GGO37315.1"/>
    <property type="molecule type" value="Genomic_DNA"/>
</dbReference>
<gene>
    <name evidence="5" type="ORF">GCM10010991_32740</name>
</gene>
<protein>
    <submittedName>
        <fullName evidence="5">Pentachlorophenol monooxygenase</fullName>
    </submittedName>
</protein>
<dbReference type="GO" id="GO:0071949">
    <property type="term" value="F:FAD binding"/>
    <property type="evidence" value="ECO:0007669"/>
    <property type="project" value="InterPro"/>
</dbReference>
<reference evidence="5 6" key="1">
    <citation type="journal article" date="2014" name="Int. J. Syst. Evol. Microbiol.">
        <title>Complete genome sequence of Corynebacterium casei LMG S-19264T (=DSM 44701T), isolated from a smear-ripened cheese.</title>
        <authorList>
            <consortium name="US DOE Joint Genome Institute (JGI-PGF)"/>
            <person name="Walter F."/>
            <person name="Albersmeier A."/>
            <person name="Kalinowski J."/>
            <person name="Ruckert C."/>
        </authorList>
    </citation>
    <scope>NUCLEOTIDE SEQUENCE [LARGE SCALE GENOMIC DNA]</scope>
    <source>
        <strain evidence="5 6">CGMCC 1.7029</strain>
    </source>
</reference>
<accession>A0A917YME0</accession>
<dbReference type="InterPro" id="IPR050641">
    <property type="entry name" value="RIFMO-like"/>
</dbReference>
<dbReference type="InterPro" id="IPR002938">
    <property type="entry name" value="FAD-bd"/>
</dbReference>
<dbReference type="PANTHER" id="PTHR43004">
    <property type="entry name" value="TRK SYSTEM POTASSIUM UPTAKE PROTEIN"/>
    <property type="match status" value="1"/>
</dbReference>
<comment type="caution">
    <text evidence="5">The sequence shown here is derived from an EMBL/GenBank/DDBJ whole genome shotgun (WGS) entry which is preliminary data.</text>
</comment>
<dbReference type="AlphaFoldDB" id="A0A917YME0"/>
<dbReference type="Gene3D" id="3.30.70.2450">
    <property type="match status" value="1"/>
</dbReference>
<keyword evidence="5" id="KW-0560">Oxidoreductase</keyword>
<evidence type="ECO:0000259" key="4">
    <source>
        <dbReference type="Pfam" id="PF01494"/>
    </source>
</evidence>
<comment type="cofactor">
    <cofactor evidence="1">
        <name>FAD</name>
        <dbReference type="ChEBI" id="CHEBI:57692"/>
    </cofactor>
</comment>
<evidence type="ECO:0000256" key="1">
    <source>
        <dbReference type="ARBA" id="ARBA00001974"/>
    </source>
</evidence>
<dbReference type="Proteomes" id="UP000598196">
    <property type="component" value="Unassembled WGS sequence"/>
</dbReference>
<keyword evidence="3" id="KW-0274">FAD</keyword>
<dbReference type="PRINTS" id="PR00420">
    <property type="entry name" value="RNGMNOXGNASE"/>
</dbReference>
<proteinExistence type="predicted"/>
<dbReference type="InterPro" id="IPR036188">
    <property type="entry name" value="FAD/NAD-bd_sf"/>
</dbReference>
<dbReference type="Gene3D" id="3.50.50.60">
    <property type="entry name" value="FAD/NAD(P)-binding domain"/>
    <property type="match status" value="1"/>
</dbReference>
<keyword evidence="2" id="KW-0285">Flavoprotein</keyword>
<name>A0A917YME0_9RHOB</name>
<evidence type="ECO:0000313" key="5">
    <source>
        <dbReference type="EMBL" id="GGO37315.1"/>
    </source>
</evidence>
<dbReference type="SUPFAM" id="SSF51905">
    <property type="entry name" value="FAD/NAD(P)-binding domain"/>
    <property type="match status" value="1"/>
</dbReference>
<keyword evidence="6" id="KW-1185">Reference proteome</keyword>
<dbReference type="GO" id="GO:0016709">
    <property type="term" value="F:oxidoreductase activity, acting on paired donors, with incorporation or reduction of molecular oxygen, NAD(P)H as one donor, and incorporation of one atom of oxygen"/>
    <property type="evidence" value="ECO:0007669"/>
    <property type="project" value="UniProtKB-ARBA"/>
</dbReference>
<evidence type="ECO:0000256" key="2">
    <source>
        <dbReference type="ARBA" id="ARBA00022630"/>
    </source>
</evidence>
<evidence type="ECO:0000256" key="3">
    <source>
        <dbReference type="ARBA" id="ARBA00022827"/>
    </source>
</evidence>
<organism evidence="5 6">
    <name type="scientific">Gemmobacter aquaticus</name>
    <dbReference type="NCBI Taxonomy" id="490185"/>
    <lineage>
        <taxon>Bacteria</taxon>
        <taxon>Pseudomonadati</taxon>
        <taxon>Pseudomonadota</taxon>
        <taxon>Alphaproteobacteria</taxon>
        <taxon>Rhodobacterales</taxon>
        <taxon>Paracoccaceae</taxon>
        <taxon>Gemmobacter</taxon>
    </lineage>
</organism>
<dbReference type="Pfam" id="PF01494">
    <property type="entry name" value="FAD_binding_3"/>
    <property type="match status" value="1"/>
</dbReference>
<evidence type="ECO:0000313" key="6">
    <source>
        <dbReference type="Proteomes" id="UP000598196"/>
    </source>
</evidence>
<dbReference type="OrthoDB" id="9791689at2"/>
<sequence length="393" mass="42481">MLDEKTDVLVVGAGPVGMAVAITLADRGLRPMIVERAAAHQTTSRAAVIHAHTLDILDRMGVGASMRAEGRLIQKFVIHDRDRDLAKFSFANLPGKNTSLLMLGQDRTEAIMLARLAELGVRIAWGATFTEMTDMGDRVVVDLQTADGLARVTASYVVGADGMHSAVRNACNIPFEGEQYAESFVLADVHIAGAEARDEVSFFFSPAGLMVAAPLPGGRFRIVATVDAAPERPDEALIQSLIDTRGPTRPKLGRVSNVTWASRFHVHHRLARSYRKGRVFIAGDAAHVHSPAGGQGMNTGIVDAYTLGRLLADVLLGRAEEQSLATYEALRRPAAVQVLRLAGRMTDAATVRSPLRRRLRNAALSTLTRIGVVRRRIEMELSGLAREALTISD</sequence>
<dbReference type="RefSeq" id="WP_158635631.1">
    <property type="nucleotide sequence ID" value="NZ_BMLP01000009.1"/>
</dbReference>
<feature type="domain" description="FAD-binding" evidence="4">
    <location>
        <begin position="5"/>
        <end position="340"/>
    </location>
</feature>
<keyword evidence="5" id="KW-0503">Monooxygenase</keyword>